<dbReference type="AlphaFoldDB" id="A0A1F5FU03"/>
<sequence>MCEYEIQGSAQSATRVKEDLARIIEQTPFGRSANLEWWEVYRAYHLARWGKQSILHFLPEVCENYLVTRVIYALARGRIVTKNDIASMNFEDLSGIEGIGSGSLPLVEAIWKVAVAERSLQTHT</sequence>
<evidence type="ECO:0000313" key="2">
    <source>
        <dbReference type="Proteomes" id="UP000179252"/>
    </source>
</evidence>
<gene>
    <name evidence="1" type="ORF">A2165_00600</name>
</gene>
<proteinExistence type="predicted"/>
<dbReference type="Proteomes" id="UP000179252">
    <property type="component" value="Unassembled WGS sequence"/>
</dbReference>
<comment type="caution">
    <text evidence="1">The sequence shown here is derived from an EMBL/GenBank/DDBJ whole genome shotgun (WGS) entry which is preliminary data.</text>
</comment>
<name>A0A1F5FU03_9BACT</name>
<dbReference type="EMBL" id="MFAU01000062">
    <property type="protein sequence ID" value="OGD83054.1"/>
    <property type="molecule type" value="Genomic_DNA"/>
</dbReference>
<accession>A0A1F5FU03</accession>
<protein>
    <submittedName>
        <fullName evidence="1">Uncharacterized protein</fullName>
    </submittedName>
</protein>
<reference evidence="1 2" key="1">
    <citation type="journal article" date="2016" name="Nat. Commun.">
        <title>Thousands of microbial genomes shed light on interconnected biogeochemical processes in an aquifer system.</title>
        <authorList>
            <person name="Anantharaman K."/>
            <person name="Brown C.T."/>
            <person name="Hug L.A."/>
            <person name="Sharon I."/>
            <person name="Castelle C.J."/>
            <person name="Probst A.J."/>
            <person name="Thomas B.C."/>
            <person name="Singh A."/>
            <person name="Wilkins M.J."/>
            <person name="Karaoz U."/>
            <person name="Brodie E.L."/>
            <person name="Williams K.H."/>
            <person name="Hubbard S.S."/>
            <person name="Banfield J.F."/>
        </authorList>
    </citation>
    <scope>NUCLEOTIDE SEQUENCE [LARGE SCALE GENOMIC DNA]</scope>
</reference>
<organism evidence="1 2">
    <name type="scientific">Candidatus Curtissbacteria bacterium RBG_13_40_7</name>
    <dbReference type="NCBI Taxonomy" id="1797706"/>
    <lineage>
        <taxon>Bacteria</taxon>
        <taxon>Candidatus Curtissiibacteriota</taxon>
    </lineage>
</organism>
<evidence type="ECO:0000313" key="1">
    <source>
        <dbReference type="EMBL" id="OGD83054.1"/>
    </source>
</evidence>